<feature type="domain" description="DUF5808" evidence="3">
    <location>
        <begin position="317"/>
        <end position="342"/>
    </location>
</feature>
<keyword evidence="1" id="KW-0812">Transmembrane</keyword>
<dbReference type="PANTHER" id="PTHR37810:SF9">
    <property type="entry name" value="MEMBRANE PROTEIN"/>
    <property type="match status" value="1"/>
</dbReference>
<dbReference type="InterPro" id="IPR043831">
    <property type="entry name" value="DUF5808"/>
</dbReference>
<dbReference type="RefSeq" id="WP_089255184.1">
    <property type="nucleotide sequence ID" value="NZ_FZPH01000023.1"/>
</dbReference>
<feature type="domain" description="DUF1648" evidence="2">
    <location>
        <begin position="142"/>
        <end position="187"/>
    </location>
</feature>
<feature type="transmembrane region" description="Helical" evidence="1">
    <location>
        <begin position="134"/>
        <end position="153"/>
    </location>
</feature>
<dbReference type="Pfam" id="PF07853">
    <property type="entry name" value="DUF1648"/>
    <property type="match status" value="1"/>
</dbReference>
<sequence length="362" mass="38218">MDSGAAIQLIVMITLVAVGLVLPVPTSASTPFGVRVPPDRVTAPVVVLWRRTYWVGVLAFGAITTLASVAAAADHVTAIAIATPVVLVASFLVLYLLAHRAVLAAKSTEDWFADSQPATAADTDLRTAPERYPWTWLAPALLVIAITAVYGAVRYGDLPSRLAVHHGADGQPDRFLHTSAATAFLPVYAQLGLTVLIALLARLALRAPTTLDPADPQRAARLFRTAGAALARALLFLAAAVCLGLFFLAQHLWRQSGTDTAPVLLAALTTAAGIVAVMATAARVGRAARLGAQETPRAPRFRDDDANWRGGLIYVNRDDPALLVPKRFGVGWTLNFGRPAAWLALGVILAIPVITALLATFV</sequence>
<dbReference type="PANTHER" id="PTHR37810">
    <property type="entry name" value="IMMUNITY PROTEIN SDPI"/>
    <property type="match status" value="1"/>
</dbReference>
<proteinExistence type="predicted"/>
<name>A0A239PEN6_9ACTN</name>
<dbReference type="Pfam" id="PF19124">
    <property type="entry name" value="DUF5808"/>
    <property type="match status" value="1"/>
</dbReference>
<keyword evidence="5" id="KW-1185">Reference proteome</keyword>
<dbReference type="GO" id="GO:0009636">
    <property type="term" value="P:response to toxic substance"/>
    <property type="evidence" value="ECO:0007669"/>
    <property type="project" value="TreeGrafter"/>
</dbReference>
<feature type="transmembrane region" description="Helical" evidence="1">
    <location>
        <begin position="6"/>
        <end position="25"/>
    </location>
</feature>
<dbReference type="EMBL" id="FZPH01000023">
    <property type="protein sequence ID" value="SNT65500.1"/>
    <property type="molecule type" value="Genomic_DNA"/>
</dbReference>
<keyword evidence="1" id="KW-1133">Transmembrane helix</keyword>
<dbReference type="AlphaFoldDB" id="A0A239PEN6"/>
<protein>
    <submittedName>
        <fullName evidence="4">Uncharacterized membrane protein</fullName>
    </submittedName>
</protein>
<dbReference type="OrthoDB" id="9808690at2"/>
<evidence type="ECO:0000259" key="2">
    <source>
        <dbReference type="Pfam" id="PF07853"/>
    </source>
</evidence>
<evidence type="ECO:0000256" key="1">
    <source>
        <dbReference type="SAM" id="Phobius"/>
    </source>
</evidence>
<reference evidence="4 5" key="1">
    <citation type="submission" date="2017-06" db="EMBL/GenBank/DDBJ databases">
        <authorList>
            <person name="Kim H.J."/>
            <person name="Triplett B.A."/>
        </authorList>
    </citation>
    <scope>NUCLEOTIDE SEQUENCE [LARGE SCALE GENOMIC DNA]</scope>
    <source>
        <strain evidence="4 5">CGMCC 4.5593</strain>
    </source>
</reference>
<keyword evidence="1" id="KW-0472">Membrane</keyword>
<feature type="transmembrane region" description="Helical" evidence="1">
    <location>
        <begin position="79"/>
        <end position="98"/>
    </location>
</feature>
<organism evidence="4 5">
    <name type="scientific">Asanoa hainanensis</name>
    <dbReference type="NCBI Taxonomy" id="560556"/>
    <lineage>
        <taxon>Bacteria</taxon>
        <taxon>Bacillati</taxon>
        <taxon>Actinomycetota</taxon>
        <taxon>Actinomycetes</taxon>
        <taxon>Micromonosporales</taxon>
        <taxon>Micromonosporaceae</taxon>
        <taxon>Asanoa</taxon>
    </lineage>
</organism>
<gene>
    <name evidence="4" type="ORF">SAMN05421812_12353</name>
</gene>
<evidence type="ECO:0000313" key="4">
    <source>
        <dbReference type="EMBL" id="SNT65500.1"/>
    </source>
</evidence>
<feature type="transmembrane region" description="Helical" evidence="1">
    <location>
        <begin position="340"/>
        <end position="361"/>
    </location>
</feature>
<feature type="transmembrane region" description="Helical" evidence="1">
    <location>
        <begin position="53"/>
        <end position="73"/>
    </location>
</feature>
<feature type="transmembrane region" description="Helical" evidence="1">
    <location>
        <begin position="261"/>
        <end position="282"/>
    </location>
</feature>
<dbReference type="Proteomes" id="UP000198362">
    <property type="component" value="Unassembled WGS sequence"/>
</dbReference>
<feature type="transmembrane region" description="Helical" evidence="1">
    <location>
        <begin position="226"/>
        <end position="249"/>
    </location>
</feature>
<evidence type="ECO:0000313" key="5">
    <source>
        <dbReference type="Proteomes" id="UP000198362"/>
    </source>
</evidence>
<evidence type="ECO:0000259" key="3">
    <source>
        <dbReference type="Pfam" id="PF19124"/>
    </source>
</evidence>
<feature type="transmembrane region" description="Helical" evidence="1">
    <location>
        <begin position="183"/>
        <end position="205"/>
    </location>
</feature>
<dbReference type="InterPro" id="IPR012867">
    <property type="entry name" value="DUF1648"/>
</dbReference>
<accession>A0A239PEN6</accession>